<feature type="compositionally biased region" description="Polar residues" evidence="6">
    <location>
        <begin position="175"/>
        <end position="188"/>
    </location>
</feature>
<dbReference type="EMBL" id="CP144699">
    <property type="protein sequence ID" value="WVZ18869.1"/>
    <property type="molecule type" value="Genomic_DNA"/>
</dbReference>
<dbReference type="InterPro" id="IPR011598">
    <property type="entry name" value="bHLH_dom"/>
</dbReference>
<feature type="region of interest" description="Disordered" evidence="6">
    <location>
        <begin position="175"/>
        <end position="199"/>
    </location>
</feature>
<dbReference type="Pfam" id="PF23132">
    <property type="entry name" value="DUF7049"/>
    <property type="match status" value="1"/>
</dbReference>
<dbReference type="PANTHER" id="PTHR46665">
    <property type="entry name" value="TRANSCRIPTION FACTOR BHLH041-RELATED-RELATED"/>
    <property type="match status" value="1"/>
</dbReference>
<dbReference type="InterPro" id="IPR044658">
    <property type="entry name" value="bHLH92/bHLH041-like"/>
</dbReference>
<reference evidence="8 9" key="1">
    <citation type="journal article" date="2023" name="Life. Sci Alliance">
        <title>Evolutionary insights into 3D genome organization and epigenetic landscape of Vigna mungo.</title>
        <authorList>
            <person name="Junaid A."/>
            <person name="Singh B."/>
            <person name="Bhatia S."/>
        </authorList>
    </citation>
    <scope>NUCLEOTIDE SEQUENCE [LARGE SCALE GENOMIC DNA]</scope>
    <source>
        <strain evidence="8">Urdbean</strain>
    </source>
</reference>
<feature type="region of interest" description="Disordered" evidence="6">
    <location>
        <begin position="409"/>
        <end position="431"/>
    </location>
</feature>
<dbReference type="InterPro" id="IPR045239">
    <property type="entry name" value="bHLH95_bHLH"/>
</dbReference>
<evidence type="ECO:0000256" key="2">
    <source>
        <dbReference type="ARBA" id="ARBA00023015"/>
    </source>
</evidence>
<evidence type="ECO:0000259" key="7">
    <source>
        <dbReference type="PROSITE" id="PS50888"/>
    </source>
</evidence>
<dbReference type="SUPFAM" id="SSF47459">
    <property type="entry name" value="HLH, helix-loop-helix DNA-binding domain"/>
    <property type="match status" value="1"/>
</dbReference>
<dbReference type="InterPro" id="IPR055478">
    <property type="entry name" value="DUF7050"/>
</dbReference>
<organism evidence="8 9">
    <name type="scientific">Vigna mungo</name>
    <name type="common">Black gram</name>
    <name type="synonym">Phaseolus mungo</name>
    <dbReference type="NCBI Taxonomy" id="3915"/>
    <lineage>
        <taxon>Eukaryota</taxon>
        <taxon>Viridiplantae</taxon>
        <taxon>Streptophyta</taxon>
        <taxon>Embryophyta</taxon>
        <taxon>Tracheophyta</taxon>
        <taxon>Spermatophyta</taxon>
        <taxon>Magnoliopsida</taxon>
        <taxon>eudicotyledons</taxon>
        <taxon>Gunneridae</taxon>
        <taxon>Pentapetalae</taxon>
        <taxon>rosids</taxon>
        <taxon>fabids</taxon>
        <taxon>Fabales</taxon>
        <taxon>Fabaceae</taxon>
        <taxon>Papilionoideae</taxon>
        <taxon>50 kb inversion clade</taxon>
        <taxon>NPAAA clade</taxon>
        <taxon>indigoferoid/millettioid clade</taxon>
        <taxon>Phaseoleae</taxon>
        <taxon>Vigna</taxon>
    </lineage>
</organism>
<keyword evidence="9" id="KW-1185">Reference proteome</keyword>
<proteinExistence type="predicted"/>
<keyword evidence="3" id="KW-0238">DNA-binding</keyword>
<comment type="subcellular location">
    <subcellularLocation>
        <location evidence="1">Nucleus</location>
    </subcellularLocation>
</comment>
<dbReference type="Gene3D" id="4.10.280.10">
    <property type="entry name" value="Helix-loop-helix DNA-binding domain"/>
    <property type="match status" value="1"/>
</dbReference>
<dbReference type="GO" id="GO:0005634">
    <property type="term" value="C:nucleus"/>
    <property type="evidence" value="ECO:0007669"/>
    <property type="project" value="UniProtKB-SubCell"/>
</dbReference>
<sequence length="663" mass="75247">MHPMENVFSLPVAARADFIQFLLHSFGCSYICLWAFDSISPNRLCFLDGIYNVRNDQPGSSLGTVAQQLFRQFRTLTFDVNDDRVPGLAFRNQRPYLELQRLELLRLASTEIQTQFFQEARIKVRLLSKNLKILYTNSSAVFMGCNKGEIELGFLNMSQVDIQTALRSLFPGEFSTGQSQQIDQNPPTSSSSSLRSISTGSPEYSSLLFSIPGTSQSHFPETLGGARVSPMQPVPNTATGPHQQAIQALAQAPLTQFPTPETEHDAIMRAILHVISPTSHQHQNLPFAPVVHPDASAFQRYRSDIGPNMASNIRKQSFMKRSFAFFRNLNFMRMRERIQATSRPTNTQLHHMISERRRREKLNENFQALRALLPPGTKKDKASILIAAKDTLSYLMAEVDQLSKRNQGLKSLLPSKEPTTEETKARLSPNERLSVRVSHLPESSSSQERMVDLQVNVRGQLSQIDLSICLLEFLKQCLNVSLVSMDANTHIAEGNNAIHQLTFRLRIIQYVKLFKSGWRRTSLSLHYESRIMHTKSELDEKKSGGGFFSAGSKNPPRSEYTMMEKYICFCYNVLKLKRSNLESAVDDSEGVPSNIRMSQHEYVDNFHTYKYLPSHVGNDIKTQKKKKVALKDYVAEGSDWDECTFEEAVRRVVADLAQYKEDQ</sequence>
<dbReference type="GO" id="GO:0046983">
    <property type="term" value="F:protein dimerization activity"/>
    <property type="evidence" value="ECO:0007669"/>
    <property type="project" value="InterPro"/>
</dbReference>
<keyword evidence="2" id="KW-0805">Transcription regulation</keyword>
<evidence type="ECO:0000256" key="6">
    <source>
        <dbReference type="SAM" id="MobiDB-lite"/>
    </source>
</evidence>
<feature type="compositionally biased region" description="Low complexity" evidence="6">
    <location>
        <begin position="189"/>
        <end position="199"/>
    </location>
</feature>
<name>A0AAQ3NZF1_VIGMU</name>
<dbReference type="PROSITE" id="PS50888">
    <property type="entry name" value="BHLH"/>
    <property type="match status" value="1"/>
</dbReference>
<dbReference type="Pfam" id="PF23133">
    <property type="entry name" value="DUF7050"/>
    <property type="match status" value="1"/>
</dbReference>
<keyword evidence="5" id="KW-0539">Nucleus</keyword>
<dbReference type="AlphaFoldDB" id="A0AAQ3NZF1"/>
<keyword evidence="4" id="KW-0804">Transcription</keyword>
<dbReference type="Proteomes" id="UP001374535">
    <property type="component" value="Chromosome 2"/>
</dbReference>
<dbReference type="PANTHER" id="PTHR46665:SF1">
    <property type="entry name" value="SPERMATOGENESIS- AND OOGENESIS-SPECIFIC BASIC HELIX-LOOP-HELIX-CONTAINING PROTEIN 1"/>
    <property type="match status" value="1"/>
</dbReference>
<evidence type="ECO:0000256" key="4">
    <source>
        <dbReference type="ARBA" id="ARBA00023163"/>
    </source>
</evidence>
<dbReference type="CDD" id="cd11393">
    <property type="entry name" value="bHLH_AtbHLH_like"/>
    <property type="match status" value="1"/>
</dbReference>
<dbReference type="InterPro" id="IPR036638">
    <property type="entry name" value="HLH_DNA-bd_sf"/>
</dbReference>
<dbReference type="SMART" id="SM00353">
    <property type="entry name" value="HLH"/>
    <property type="match status" value="1"/>
</dbReference>
<feature type="domain" description="BHLH" evidence="7">
    <location>
        <begin position="346"/>
        <end position="395"/>
    </location>
</feature>
<dbReference type="GO" id="GO:0003677">
    <property type="term" value="F:DNA binding"/>
    <property type="evidence" value="ECO:0007669"/>
    <property type="project" value="UniProtKB-KW"/>
</dbReference>
<evidence type="ECO:0000256" key="5">
    <source>
        <dbReference type="ARBA" id="ARBA00023242"/>
    </source>
</evidence>
<accession>A0AAQ3NZF1</accession>
<evidence type="ECO:0000313" key="9">
    <source>
        <dbReference type="Proteomes" id="UP001374535"/>
    </source>
</evidence>
<gene>
    <name evidence="8" type="ORF">V8G54_006191</name>
</gene>
<evidence type="ECO:0000256" key="3">
    <source>
        <dbReference type="ARBA" id="ARBA00023125"/>
    </source>
</evidence>
<dbReference type="Pfam" id="PF00010">
    <property type="entry name" value="HLH"/>
    <property type="match status" value="1"/>
</dbReference>
<protein>
    <recommendedName>
        <fullName evidence="7">BHLH domain-containing protein</fullName>
    </recommendedName>
</protein>
<evidence type="ECO:0000313" key="8">
    <source>
        <dbReference type="EMBL" id="WVZ18869.1"/>
    </source>
</evidence>
<dbReference type="InterPro" id="IPR055477">
    <property type="entry name" value="DUF7049"/>
</dbReference>
<evidence type="ECO:0000256" key="1">
    <source>
        <dbReference type="ARBA" id="ARBA00004123"/>
    </source>
</evidence>